<evidence type="ECO:0000256" key="1">
    <source>
        <dbReference type="ARBA" id="ARBA00022448"/>
    </source>
</evidence>
<keyword evidence="2" id="KW-0004">4Fe-4S</keyword>
<organism evidence="9 10">
    <name type="scientific">Hoylesella loescheii DSM 19665 = JCM 12249 = ATCC 15930</name>
    <dbReference type="NCBI Taxonomy" id="1122985"/>
    <lineage>
        <taxon>Bacteria</taxon>
        <taxon>Pseudomonadati</taxon>
        <taxon>Bacteroidota</taxon>
        <taxon>Bacteroidia</taxon>
        <taxon>Bacteroidales</taxon>
        <taxon>Prevotellaceae</taxon>
        <taxon>Hoylesella</taxon>
    </lineage>
</organism>
<evidence type="ECO:0000313" key="10">
    <source>
        <dbReference type="Proteomes" id="UP000027442"/>
    </source>
</evidence>
<proteinExistence type="predicted"/>
<dbReference type="Proteomes" id="UP000027442">
    <property type="component" value="Unassembled WGS sequence"/>
</dbReference>
<dbReference type="GO" id="GO:0046872">
    <property type="term" value="F:metal ion binding"/>
    <property type="evidence" value="ECO:0007669"/>
    <property type="project" value="UniProtKB-KW"/>
</dbReference>
<evidence type="ECO:0000256" key="7">
    <source>
        <dbReference type="ARBA" id="ARBA00023014"/>
    </source>
</evidence>
<name>A0A069QU88_HOYLO</name>
<evidence type="ECO:0000259" key="8">
    <source>
        <dbReference type="PROSITE" id="PS51379"/>
    </source>
</evidence>
<dbReference type="Gene3D" id="1.10.1060.10">
    <property type="entry name" value="Alpha-helical ferredoxin"/>
    <property type="match status" value="1"/>
</dbReference>
<keyword evidence="1" id="KW-0813">Transport</keyword>
<dbReference type="PANTHER" id="PTHR47153:SF2">
    <property type="entry name" value="LACTATE UTILIZATION PROTEIN B"/>
    <property type="match status" value="1"/>
</dbReference>
<dbReference type="SUPFAM" id="SSF100950">
    <property type="entry name" value="NagB/RpiA/CoA transferase-like"/>
    <property type="match status" value="1"/>
</dbReference>
<dbReference type="InterPro" id="IPR004452">
    <property type="entry name" value="LutB/LldF"/>
</dbReference>
<dbReference type="InterPro" id="IPR009051">
    <property type="entry name" value="Helical_ferredxn"/>
</dbReference>
<feature type="domain" description="4Fe-4S ferredoxin-type" evidence="8">
    <location>
        <begin position="295"/>
        <end position="324"/>
    </location>
</feature>
<keyword evidence="4" id="KW-0677">Repeat</keyword>
<evidence type="ECO:0000256" key="4">
    <source>
        <dbReference type="ARBA" id="ARBA00022737"/>
    </source>
</evidence>
<dbReference type="SUPFAM" id="SSF54862">
    <property type="entry name" value="4Fe-4S ferredoxins"/>
    <property type="match status" value="1"/>
</dbReference>
<sequence length="456" mass="51369">MSTLHSRKAASALKNVEKITRHDQTFWLMRGKRDLMEYKLPEWESLREHASEIKRHTATHLDLYLEQFSKNLENNGVIVHWAEDAREFNQIVLEILEKHGAKKLVKSKSMLTEECELNPYLEAQGIHVVETDLGERILQLLDEKPSHIVVPAIHVTREEVGELFEREGISKEIGNYDPTYLTQCARHSLRNDFLDADAGLTGCNFGVAETGDIVVCTNEGNADMSTSMPKLHIAVMGLEKVIPDYRSLAVFQRLLCRSATGQPSTTYTSHFRKARPGGEMHVVIVDNGRSDMIANDEHWQTLKCIRCGACMNTCPVYRRSTGYSYSYFIPGPIGINLGMFKSPQQHSGNLSACSLCLSCDNVCPTKVAPGSQVYTWRQSLSDLGLASSTKKLISKGMCVVYYNPSLFSTSLKFAPIVNHLPRFLVYHGLNDWGKGREMPVFASESFEQMWKKGKVK</sequence>
<protein>
    <submittedName>
        <fullName evidence="9">Putative iron-sulfur cluster-binding protein</fullName>
    </submittedName>
</protein>
<keyword evidence="7" id="KW-0411">Iron-sulfur</keyword>
<keyword evidence="6" id="KW-0408">Iron</keyword>
<evidence type="ECO:0000256" key="6">
    <source>
        <dbReference type="ARBA" id="ARBA00023004"/>
    </source>
</evidence>
<dbReference type="RefSeq" id="WP_018966279.1">
    <property type="nucleotide sequence ID" value="NZ_KB899210.1"/>
</dbReference>
<dbReference type="InterPro" id="IPR024185">
    <property type="entry name" value="FTHF_cligase-like_sf"/>
</dbReference>
<dbReference type="GO" id="GO:0051539">
    <property type="term" value="F:4 iron, 4 sulfur cluster binding"/>
    <property type="evidence" value="ECO:0007669"/>
    <property type="project" value="UniProtKB-KW"/>
</dbReference>
<evidence type="ECO:0000256" key="3">
    <source>
        <dbReference type="ARBA" id="ARBA00022723"/>
    </source>
</evidence>
<dbReference type="PANTHER" id="PTHR47153">
    <property type="entry name" value="LACTATE UTILIZATION PROTEIN B"/>
    <property type="match status" value="1"/>
</dbReference>
<dbReference type="Gene3D" id="3.40.50.10420">
    <property type="entry name" value="NagB/RpiA/CoA transferase-like"/>
    <property type="match status" value="1"/>
</dbReference>
<dbReference type="HOGENOM" id="CLU_027059_2_0_10"/>
<dbReference type="InterPro" id="IPR037171">
    <property type="entry name" value="NagB/RpiA_transferase-like"/>
</dbReference>
<dbReference type="Pfam" id="PF02589">
    <property type="entry name" value="LUD_dom"/>
    <property type="match status" value="1"/>
</dbReference>
<dbReference type="PROSITE" id="PS51379">
    <property type="entry name" value="4FE4S_FER_2"/>
    <property type="match status" value="1"/>
</dbReference>
<dbReference type="InterPro" id="IPR017896">
    <property type="entry name" value="4Fe4S_Fe-S-bd"/>
</dbReference>
<keyword evidence="3" id="KW-0479">Metal-binding</keyword>
<evidence type="ECO:0000256" key="2">
    <source>
        <dbReference type="ARBA" id="ARBA00022485"/>
    </source>
</evidence>
<dbReference type="EMBL" id="JNGW01000015">
    <property type="protein sequence ID" value="KDR53446.1"/>
    <property type="molecule type" value="Genomic_DNA"/>
</dbReference>
<evidence type="ECO:0000256" key="5">
    <source>
        <dbReference type="ARBA" id="ARBA00022982"/>
    </source>
</evidence>
<gene>
    <name evidence="9" type="ORF">HMPREF1991_00421</name>
</gene>
<dbReference type="PROSITE" id="PS00198">
    <property type="entry name" value="4FE4S_FER_1"/>
    <property type="match status" value="1"/>
</dbReference>
<dbReference type="eggNOG" id="COG1139">
    <property type="taxonomic scope" value="Bacteria"/>
</dbReference>
<dbReference type="Pfam" id="PF13183">
    <property type="entry name" value="Fer4_8"/>
    <property type="match status" value="1"/>
</dbReference>
<dbReference type="PATRIC" id="fig|1122985.7.peg.440"/>
<keyword evidence="5" id="KW-0249">Electron transport</keyword>
<keyword evidence="10" id="KW-1185">Reference proteome</keyword>
<reference evidence="9 10" key="1">
    <citation type="submission" date="2013-08" db="EMBL/GenBank/DDBJ databases">
        <authorList>
            <person name="Weinstock G."/>
            <person name="Sodergren E."/>
            <person name="Wylie T."/>
            <person name="Fulton L."/>
            <person name="Fulton R."/>
            <person name="Fronick C."/>
            <person name="O'Laughlin M."/>
            <person name="Godfrey J."/>
            <person name="Miner T."/>
            <person name="Herter B."/>
            <person name="Appelbaum E."/>
            <person name="Cordes M."/>
            <person name="Lek S."/>
            <person name="Wollam A."/>
            <person name="Pepin K.H."/>
            <person name="Palsikar V.B."/>
            <person name="Mitreva M."/>
            <person name="Wilson R.K."/>
        </authorList>
    </citation>
    <scope>NUCLEOTIDE SEQUENCE [LARGE SCALE GENOMIC DNA]</scope>
    <source>
        <strain evidence="9 10">ATCC 15930</strain>
    </source>
</reference>
<dbReference type="AlphaFoldDB" id="A0A069QU88"/>
<dbReference type="GO" id="GO:0006089">
    <property type="term" value="P:lactate metabolic process"/>
    <property type="evidence" value="ECO:0007669"/>
    <property type="project" value="InterPro"/>
</dbReference>
<accession>A0A069QU88</accession>
<dbReference type="InterPro" id="IPR017900">
    <property type="entry name" value="4Fe4S_Fe_S_CS"/>
</dbReference>
<evidence type="ECO:0000313" key="9">
    <source>
        <dbReference type="EMBL" id="KDR53446.1"/>
    </source>
</evidence>
<comment type="caution">
    <text evidence="9">The sequence shown here is derived from an EMBL/GenBank/DDBJ whole genome shotgun (WGS) entry which is preliminary data.</text>
</comment>
<dbReference type="InterPro" id="IPR003741">
    <property type="entry name" value="LUD_dom"/>
</dbReference>